<keyword evidence="1" id="KW-1133">Transmembrane helix</keyword>
<reference evidence="2 3" key="1">
    <citation type="submission" date="2020-04" db="EMBL/GenBank/DDBJ databases">
        <title>Flammeovirga sp. SR4, a novel species isolated from seawater.</title>
        <authorList>
            <person name="Wang X."/>
        </authorList>
    </citation>
    <scope>NUCLEOTIDE SEQUENCE [LARGE SCALE GENOMIC DNA]</scope>
    <source>
        <strain evidence="2 3">SR4</strain>
    </source>
</reference>
<accession>A0A7X8SHL5</accession>
<gene>
    <name evidence="2" type="ORF">HGP29_04260</name>
</gene>
<evidence type="ECO:0008006" key="4">
    <source>
        <dbReference type="Google" id="ProtNLM"/>
    </source>
</evidence>
<evidence type="ECO:0000313" key="3">
    <source>
        <dbReference type="Proteomes" id="UP000585050"/>
    </source>
</evidence>
<dbReference type="Proteomes" id="UP000585050">
    <property type="component" value="Unassembled WGS sequence"/>
</dbReference>
<keyword evidence="1" id="KW-0472">Membrane</keyword>
<evidence type="ECO:0000313" key="2">
    <source>
        <dbReference type="EMBL" id="NLR90403.1"/>
    </source>
</evidence>
<proteinExistence type="predicted"/>
<evidence type="ECO:0000256" key="1">
    <source>
        <dbReference type="SAM" id="Phobius"/>
    </source>
</evidence>
<dbReference type="Gene3D" id="3.30.530.20">
    <property type="match status" value="1"/>
</dbReference>
<protein>
    <recommendedName>
        <fullName evidence="4">Polyketide cyclase / dehydrase and lipid transport</fullName>
    </recommendedName>
</protein>
<feature type="transmembrane region" description="Helical" evidence="1">
    <location>
        <begin position="7"/>
        <end position="25"/>
    </location>
</feature>
<keyword evidence="1" id="KW-0812">Transmembrane</keyword>
<dbReference type="RefSeq" id="WP_168881105.1">
    <property type="nucleotide sequence ID" value="NZ_JABAIL010000001.1"/>
</dbReference>
<organism evidence="2 3">
    <name type="scientific">Flammeovirga agarivorans</name>
    <dbReference type="NCBI Taxonomy" id="2726742"/>
    <lineage>
        <taxon>Bacteria</taxon>
        <taxon>Pseudomonadati</taxon>
        <taxon>Bacteroidota</taxon>
        <taxon>Cytophagia</taxon>
        <taxon>Cytophagales</taxon>
        <taxon>Flammeovirgaceae</taxon>
        <taxon>Flammeovirga</taxon>
    </lineage>
</organism>
<dbReference type="SUPFAM" id="SSF55961">
    <property type="entry name" value="Bet v1-like"/>
    <property type="match status" value="1"/>
</dbReference>
<keyword evidence="3" id="KW-1185">Reference proteome</keyword>
<dbReference type="InterPro" id="IPR023393">
    <property type="entry name" value="START-like_dom_sf"/>
</dbReference>
<dbReference type="AlphaFoldDB" id="A0A7X8SHL5"/>
<comment type="caution">
    <text evidence="2">The sequence shown here is derived from an EMBL/GenBank/DDBJ whole genome shotgun (WGS) entry which is preliminary data.</text>
</comment>
<dbReference type="EMBL" id="JABAIL010000001">
    <property type="protein sequence ID" value="NLR90403.1"/>
    <property type="molecule type" value="Genomic_DNA"/>
</dbReference>
<name>A0A7X8SHL5_9BACT</name>
<sequence>MNVIRSFSLGVFSILVLFFGVGLFLPSHYEVNEQVLIQSKPSKIFFYIDNLQKWEKWAFKLEDPESRVDPQFLGPEEGEGAVHSWFGNDGSKAQLKILSSNPYDEIQLQMITNDGAFISDIVFTLEGGDQGTLVTWNEKGDFGFNPMVRLVAYMSDYNKKIATQYQVALEELKLVVESSKTTSIQ</sequence>